<dbReference type="InParanoid" id="D6U642"/>
<evidence type="ECO:0000313" key="1">
    <source>
        <dbReference type="EMBL" id="EFH80453.1"/>
    </source>
</evidence>
<proteinExistence type="predicted"/>
<dbReference type="RefSeq" id="WP_007923055.1">
    <property type="nucleotide sequence ID" value="NZ_ADVG01000005.1"/>
</dbReference>
<comment type="caution">
    <text evidence="1">The sequence shown here is derived from an EMBL/GenBank/DDBJ whole genome shotgun (WGS) entry which is preliminary data.</text>
</comment>
<sequence>MAPRRGSRQQQPAAGQVYSTVYYTPPAGQLGITTYKTLDEMSERLTTINTEIIQLDASRNLER</sequence>
<evidence type="ECO:0000313" key="2">
    <source>
        <dbReference type="Proteomes" id="UP000004508"/>
    </source>
</evidence>
<organism evidence="1 2">
    <name type="scientific">Ktedonobacter racemifer DSM 44963</name>
    <dbReference type="NCBI Taxonomy" id="485913"/>
    <lineage>
        <taxon>Bacteria</taxon>
        <taxon>Bacillati</taxon>
        <taxon>Chloroflexota</taxon>
        <taxon>Ktedonobacteria</taxon>
        <taxon>Ktedonobacterales</taxon>
        <taxon>Ktedonobacteraceae</taxon>
        <taxon>Ktedonobacter</taxon>
    </lineage>
</organism>
<dbReference type="AlphaFoldDB" id="D6U642"/>
<name>D6U642_KTERA</name>
<dbReference type="Proteomes" id="UP000004508">
    <property type="component" value="Unassembled WGS sequence"/>
</dbReference>
<gene>
    <name evidence="1" type="ORF">Krac_1055</name>
</gene>
<reference evidence="1 2" key="1">
    <citation type="journal article" date="2011" name="Stand. Genomic Sci.">
        <title>Non-contiguous finished genome sequence and contextual data of the filamentous soil bacterium Ktedonobacter racemifer type strain (SOSP1-21).</title>
        <authorList>
            <person name="Chang Y.J."/>
            <person name="Land M."/>
            <person name="Hauser L."/>
            <person name="Chertkov O."/>
            <person name="Del Rio T.G."/>
            <person name="Nolan M."/>
            <person name="Copeland A."/>
            <person name="Tice H."/>
            <person name="Cheng J.F."/>
            <person name="Lucas S."/>
            <person name="Han C."/>
            <person name="Goodwin L."/>
            <person name="Pitluck S."/>
            <person name="Ivanova N."/>
            <person name="Ovchinikova G."/>
            <person name="Pati A."/>
            <person name="Chen A."/>
            <person name="Palaniappan K."/>
            <person name="Mavromatis K."/>
            <person name="Liolios K."/>
            <person name="Brettin T."/>
            <person name="Fiebig A."/>
            <person name="Rohde M."/>
            <person name="Abt B."/>
            <person name="Goker M."/>
            <person name="Detter J.C."/>
            <person name="Woyke T."/>
            <person name="Bristow J."/>
            <person name="Eisen J.A."/>
            <person name="Markowitz V."/>
            <person name="Hugenholtz P."/>
            <person name="Kyrpides N.C."/>
            <person name="Klenk H.P."/>
            <person name="Lapidus A."/>
        </authorList>
    </citation>
    <scope>NUCLEOTIDE SEQUENCE [LARGE SCALE GENOMIC DNA]</scope>
    <source>
        <strain evidence="2">DSM 44963</strain>
    </source>
</reference>
<keyword evidence="2" id="KW-1185">Reference proteome</keyword>
<protein>
    <submittedName>
        <fullName evidence="1">Uncharacterized protein</fullName>
    </submittedName>
</protein>
<dbReference type="EMBL" id="ADVG01000005">
    <property type="protein sequence ID" value="EFH80453.1"/>
    <property type="molecule type" value="Genomic_DNA"/>
</dbReference>
<accession>D6U642</accession>